<evidence type="ECO:0000256" key="1">
    <source>
        <dbReference type="SAM" id="MobiDB-lite"/>
    </source>
</evidence>
<dbReference type="AlphaFoldDB" id="A0A3E0G7N1"/>
<proteinExistence type="predicted"/>
<protein>
    <submittedName>
        <fullName evidence="2">Uncharacterized protein</fullName>
    </submittedName>
</protein>
<evidence type="ECO:0000313" key="2">
    <source>
        <dbReference type="EMBL" id="REH17959.1"/>
    </source>
</evidence>
<accession>A0A3E0G7N1</accession>
<gene>
    <name evidence="2" type="ORF">BCF44_14039</name>
</gene>
<dbReference type="EMBL" id="QUNO01000040">
    <property type="protein sequence ID" value="REH17959.1"/>
    <property type="molecule type" value="Genomic_DNA"/>
</dbReference>
<sequence length="98" mass="10606">MAASDSWVERATRRRRSPTSLVSQKNTGTVTSATTVSCQLSTIMATTVDTKMTTLARMLDAVVVTTDWTPPTSLASLDWISPVLVPVKKASGSCWRCE</sequence>
<organism evidence="2 3">
    <name type="scientific">Kutzneria buriramensis</name>
    <dbReference type="NCBI Taxonomy" id="1045776"/>
    <lineage>
        <taxon>Bacteria</taxon>
        <taxon>Bacillati</taxon>
        <taxon>Actinomycetota</taxon>
        <taxon>Actinomycetes</taxon>
        <taxon>Pseudonocardiales</taxon>
        <taxon>Pseudonocardiaceae</taxon>
        <taxon>Kutzneria</taxon>
    </lineage>
</organism>
<name>A0A3E0G7N1_9PSEU</name>
<dbReference type="Proteomes" id="UP000256269">
    <property type="component" value="Unassembled WGS sequence"/>
</dbReference>
<comment type="caution">
    <text evidence="2">The sequence shown here is derived from an EMBL/GenBank/DDBJ whole genome shotgun (WGS) entry which is preliminary data.</text>
</comment>
<reference evidence="2 3" key="1">
    <citation type="submission" date="2018-08" db="EMBL/GenBank/DDBJ databases">
        <title>Genomic Encyclopedia of Archaeal and Bacterial Type Strains, Phase II (KMG-II): from individual species to whole genera.</title>
        <authorList>
            <person name="Goeker M."/>
        </authorList>
    </citation>
    <scope>NUCLEOTIDE SEQUENCE [LARGE SCALE GENOMIC DNA]</scope>
    <source>
        <strain evidence="2 3">DSM 45791</strain>
    </source>
</reference>
<feature type="region of interest" description="Disordered" evidence="1">
    <location>
        <begin position="1"/>
        <end position="26"/>
    </location>
</feature>
<evidence type="ECO:0000313" key="3">
    <source>
        <dbReference type="Proteomes" id="UP000256269"/>
    </source>
</evidence>
<keyword evidence="3" id="KW-1185">Reference proteome</keyword>